<feature type="domain" description="Siphovirus-type tail component RIFT-related" evidence="1">
    <location>
        <begin position="18"/>
        <end position="129"/>
    </location>
</feature>
<accession>A0A7X3JUW7</accession>
<dbReference type="Proteomes" id="UP000471199">
    <property type="component" value="Unassembled WGS sequence"/>
</dbReference>
<protein>
    <submittedName>
        <fullName evidence="2">Phage tail family protein</fullName>
    </submittedName>
</protein>
<dbReference type="InterPro" id="IPR008841">
    <property type="entry name" value="Siphovirus-type_tail_N"/>
</dbReference>
<evidence type="ECO:0000313" key="2">
    <source>
        <dbReference type="EMBL" id="MVK33705.1"/>
    </source>
</evidence>
<dbReference type="EMBL" id="WPTS01000009">
    <property type="protein sequence ID" value="MVK33705.1"/>
    <property type="molecule type" value="Genomic_DNA"/>
</dbReference>
<organism evidence="2 3">
    <name type="scientific">Staphylococcus aureus</name>
    <dbReference type="NCBI Taxonomy" id="1280"/>
    <lineage>
        <taxon>Bacteria</taxon>
        <taxon>Bacillati</taxon>
        <taxon>Bacillota</taxon>
        <taxon>Bacilli</taxon>
        <taxon>Bacillales</taxon>
        <taxon>Staphylococcaceae</taxon>
        <taxon>Staphylococcus</taxon>
    </lineage>
</organism>
<sequence length="278" mass="31757">MLNDRWLKIIDEDGSKNVGEHINGFIYLEAKTSYPASVYDNLTVKGVDGELPSVATFAPFNLVIKFGLDGIDEQDINLIEMKIRRLFFKRNPYYIVTSDNPGIKYEVGNPDINPDYTDFSSARFEMTFSVFKGYSESLKDTSQFSLSSGDWQFEAGVLSDNEIKYKHTTTSFKIYNGSTDTINPLLRHKLKVLINLNAPKGFKIKNTTTGDVFEYKKAIKSNQCFTLDGVHPFINNKRVGIDTNWQWITLDAGFNDIEIIGENISNVQTQWVFPFIYR</sequence>
<dbReference type="AlphaFoldDB" id="A0A7X3JUW7"/>
<dbReference type="Pfam" id="PF05709">
    <property type="entry name" value="Sipho_tail"/>
    <property type="match status" value="1"/>
</dbReference>
<comment type="caution">
    <text evidence="2">The sequence shown here is derived from an EMBL/GenBank/DDBJ whole genome shotgun (WGS) entry which is preliminary data.</text>
</comment>
<evidence type="ECO:0000259" key="1">
    <source>
        <dbReference type="Pfam" id="PF05709"/>
    </source>
</evidence>
<reference evidence="2 3" key="1">
    <citation type="submission" date="2019-11" db="EMBL/GenBank/DDBJ databases">
        <title>Implementation of targeted gown and glove precautions to prevent Staphylococcus aureus acquisition in community-based nursing homes.</title>
        <authorList>
            <person name="Stine O.C."/>
        </authorList>
    </citation>
    <scope>NUCLEOTIDE SEQUENCE [LARGE SCALE GENOMIC DNA]</scope>
    <source>
        <strain evidence="2 3">S_2062.LAUP.DI</strain>
    </source>
</reference>
<proteinExistence type="predicted"/>
<evidence type="ECO:0000313" key="3">
    <source>
        <dbReference type="Proteomes" id="UP000471199"/>
    </source>
</evidence>
<gene>
    <name evidence="2" type="ORF">GO814_00905</name>
</gene>
<name>A0A7X3JUW7_STAAU</name>